<dbReference type="SUPFAM" id="SSF48726">
    <property type="entry name" value="Immunoglobulin"/>
    <property type="match status" value="3"/>
</dbReference>
<dbReference type="FunFam" id="2.60.40.10:FF:000283">
    <property type="entry name" value="Immunoglobulin kappa constant"/>
    <property type="match status" value="1"/>
</dbReference>
<dbReference type="SMART" id="SM00407">
    <property type="entry name" value="IGc1"/>
    <property type="match status" value="3"/>
</dbReference>
<dbReference type="InterPro" id="IPR036179">
    <property type="entry name" value="Ig-like_dom_sf"/>
</dbReference>
<evidence type="ECO:0000256" key="4">
    <source>
        <dbReference type="SAM" id="Phobius"/>
    </source>
</evidence>
<feature type="region of interest" description="Disordered" evidence="3">
    <location>
        <begin position="69"/>
        <end position="89"/>
    </location>
</feature>
<dbReference type="Proteomes" id="UP001152622">
    <property type="component" value="Chromosome 4"/>
</dbReference>
<gene>
    <name evidence="6" type="ORF">SKAU_G00118830</name>
</gene>
<dbReference type="InterPro" id="IPR003597">
    <property type="entry name" value="Ig_C1-set"/>
</dbReference>
<accession>A0A9Q1FN94</accession>
<dbReference type="PROSITE" id="PS50835">
    <property type="entry name" value="IG_LIKE"/>
    <property type="match status" value="3"/>
</dbReference>
<dbReference type="Gene3D" id="2.60.40.10">
    <property type="entry name" value="Immunoglobulins"/>
    <property type="match status" value="3"/>
</dbReference>
<feature type="domain" description="Ig-like" evidence="5">
    <location>
        <begin position="104"/>
        <end position="195"/>
    </location>
</feature>
<evidence type="ECO:0000259" key="5">
    <source>
        <dbReference type="PROSITE" id="PS50835"/>
    </source>
</evidence>
<dbReference type="OrthoDB" id="9945861at2759"/>
<feature type="domain" description="Ig-like" evidence="5">
    <location>
        <begin position="204"/>
        <end position="301"/>
    </location>
</feature>
<dbReference type="InterPro" id="IPR013783">
    <property type="entry name" value="Ig-like_fold"/>
</dbReference>
<evidence type="ECO:0000256" key="3">
    <source>
        <dbReference type="SAM" id="MobiDB-lite"/>
    </source>
</evidence>
<proteinExistence type="predicted"/>
<dbReference type="InterPro" id="IPR007110">
    <property type="entry name" value="Ig-like_dom"/>
</dbReference>
<keyword evidence="7" id="KW-1185">Reference proteome</keyword>
<feature type="compositionally biased region" description="Basic and acidic residues" evidence="3">
    <location>
        <begin position="77"/>
        <end position="89"/>
    </location>
</feature>
<organism evidence="6 7">
    <name type="scientific">Synaphobranchus kaupii</name>
    <name type="common">Kaup's arrowtooth eel</name>
    <dbReference type="NCBI Taxonomy" id="118154"/>
    <lineage>
        <taxon>Eukaryota</taxon>
        <taxon>Metazoa</taxon>
        <taxon>Chordata</taxon>
        <taxon>Craniata</taxon>
        <taxon>Vertebrata</taxon>
        <taxon>Euteleostomi</taxon>
        <taxon>Actinopterygii</taxon>
        <taxon>Neopterygii</taxon>
        <taxon>Teleostei</taxon>
        <taxon>Anguilliformes</taxon>
        <taxon>Synaphobranchidae</taxon>
        <taxon>Synaphobranchus</taxon>
    </lineage>
</organism>
<feature type="transmembrane region" description="Helical" evidence="4">
    <location>
        <begin position="329"/>
        <end position="346"/>
    </location>
</feature>
<dbReference type="PANTHER" id="PTHR23411">
    <property type="entry name" value="TAPASIN"/>
    <property type="match status" value="1"/>
</dbReference>
<evidence type="ECO:0000313" key="6">
    <source>
        <dbReference type="EMBL" id="KAJ8363052.1"/>
    </source>
</evidence>
<evidence type="ECO:0000256" key="1">
    <source>
        <dbReference type="ARBA" id="ARBA00023157"/>
    </source>
</evidence>
<keyword evidence="4" id="KW-1133">Transmembrane helix</keyword>
<comment type="caution">
    <text evidence="6">The sequence shown here is derived from an EMBL/GenBank/DDBJ whole genome shotgun (WGS) entry which is preliminary data.</text>
</comment>
<evidence type="ECO:0000256" key="2">
    <source>
        <dbReference type="ARBA" id="ARBA00023319"/>
    </source>
</evidence>
<protein>
    <recommendedName>
        <fullName evidence="5">Ig-like domain-containing protein</fullName>
    </recommendedName>
</protein>
<sequence>MACGPKGSEYLTLACIASGFSPPHVTIEWKGTSGRSVSVVTQYPAVQSHGSYTSISLVSVKAAERESYSCSVNNPPSEKKEVSFNKTADRPLDQSSVEVTLNPPKVRELFINSQAVLDCIVTGTERAAVEGADVTWKPITKDATHQESQVTEYKGLFRKTSTLTLKQEHWFTEGKVQCSVKQKNSEKPAIEKSVSPNDEGLKVPTVVINTPPEEGSSEFVTLVCVVTGFTPRDVYVMWTVGNRSYEEGITSEPVWSDEGTFSVTSLFKVRAETWKSNSKVTCNVKHASKAKDTAPITKSVSRATETLNYNKEGEEEDELGSLWSTTSSFIILFLCTLIYSIFISLIKMKQ</sequence>
<keyword evidence="4" id="KW-0472">Membrane</keyword>
<dbReference type="EMBL" id="JAINUF010000004">
    <property type="protein sequence ID" value="KAJ8363052.1"/>
    <property type="molecule type" value="Genomic_DNA"/>
</dbReference>
<evidence type="ECO:0000313" key="7">
    <source>
        <dbReference type="Proteomes" id="UP001152622"/>
    </source>
</evidence>
<keyword evidence="4" id="KW-0812">Transmembrane</keyword>
<dbReference type="InterPro" id="IPR050380">
    <property type="entry name" value="Immune_Resp_Modulators"/>
</dbReference>
<name>A0A9Q1FN94_SYNKA</name>
<keyword evidence="2" id="KW-0393">Immunoglobulin domain</keyword>
<reference evidence="6" key="1">
    <citation type="journal article" date="2023" name="Science">
        <title>Genome structures resolve the early diversification of teleost fishes.</title>
        <authorList>
            <person name="Parey E."/>
            <person name="Louis A."/>
            <person name="Montfort J."/>
            <person name="Bouchez O."/>
            <person name="Roques C."/>
            <person name="Iampietro C."/>
            <person name="Lluch J."/>
            <person name="Castinel A."/>
            <person name="Donnadieu C."/>
            <person name="Desvignes T."/>
            <person name="Floi Bucao C."/>
            <person name="Jouanno E."/>
            <person name="Wen M."/>
            <person name="Mejri S."/>
            <person name="Dirks R."/>
            <person name="Jansen H."/>
            <person name="Henkel C."/>
            <person name="Chen W.J."/>
            <person name="Zahm M."/>
            <person name="Cabau C."/>
            <person name="Klopp C."/>
            <person name="Thompson A.W."/>
            <person name="Robinson-Rechavi M."/>
            <person name="Braasch I."/>
            <person name="Lecointre G."/>
            <person name="Bobe J."/>
            <person name="Postlethwait J.H."/>
            <person name="Berthelot C."/>
            <person name="Roest Crollius H."/>
            <person name="Guiguen Y."/>
        </authorList>
    </citation>
    <scope>NUCLEOTIDE SEQUENCE</scope>
    <source>
        <strain evidence="6">WJC10195</strain>
    </source>
</reference>
<dbReference type="AlphaFoldDB" id="A0A9Q1FN94"/>
<feature type="domain" description="Ig-like" evidence="5">
    <location>
        <begin position="1"/>
        <end position="83"/>
    </location>
</feature>
<keyword evidence="1" id="KW-1015">Disulfide bond</keyword>
<dbReference type="Pfam" id="PF07654">
    <property type="entry name" value="C1-set"/>
    <property type="match status" value="3"/>
</dbReference>